<dbReference type="Proteomes" id="UP000440578">
    <property type="component" value="Unassembled WGS sequence"/>
</dbReference>
<dbReference type="PANTHER" id="PTHR11785">
    <property type="entry name" value="AMINO ACID TRANSPORTER"/>
    <property type="match status" value="1"/>
</dbReference>
<feature type="transmembrane region" description="Helical" evidence="8">
    <location>
        <begin position="49"/>
        <end position="75"/>
    </location>
</feature>
<evidence type="ECO:0000313" key="10">
    <source>
        <dbReference type="Proteomes" id="UP000440578"/>
    </source>
</evidence>
<evidence type="ECO:0000313" key="9">
    <source>
        <dbReference type="EMBL" id="KAF0301397.1"/>
    </source>
</evidence>
<dbReference type="EMBL" id="VIIS01001170">
    <property type="protein sequence ID" value="KAF0301397.1"/>
    <property type="molecule type" value="Genomic_DNA"/>
</dbReference>
<dbReference type="Gene3D" id="1.20.1740.10">
    <property type="entry name" value="Amino acid/polyamine transporter I"/>
    <property type="match status" value="1"/>
</dbReference>
<evidence type="ECO:0000256" key="1">
    <source>
        <dbReference type="ARBA" id="ARBA00004651"/>
    </source>
</evidence>
<dbReference type="OrthoDB" id="10062876at2759"/>
<dbReference type="GO" id="GO:0005886">
    <property type="term" value="C:plasma membrane"/>
    <property type="evidence" value="ECO:0007669"/>
    <property type="project" value="UniProtKB-SubCell"/>
</dbReference>
<evidence type="ECO:0000256" key="4">
    <source>
        <dbReference type="ARBA" id="ARBA00022475"/>
    </source>
</evidence>
<feature type="transmembrane region" description="Helical" evidence="8">
    <location>
        <begin position="242"/>
        <end position="265"/>
    </location>
</feature>
<proteinExistence type="inferred from homology"/>
<evidence type="ECO:0000256" key="6">
    <source>
        <dbReference type="ARBA" id="ARBA00022989"/>
    </source>
</evidence>
<dbReference type="GO" id="GO:0015179">
    <property type="term" value="F:L-amino acid transmembrane transporter activity"/>
    <property type="evidence" value="ECO:0007669"/>
    <property type="project" value="TreeGrafter"/>
</dbReference>
<keyword evidence="10" id="KW-1185">Reference proteome</keyword>
<feature type="transmembrane region" description="Helical" evidence="8">
    <location>
        <begin position="211"/>
        <end position="230"/>
    </location>
</feature>
<evidence type="ECO:0000256" key="5">
    <source>
        <dbReference type="ARBA" id="ARBA00022692"/>
    </source>
</evidence>
<keyword evidence="6 8" id="KW-1133">Transmembrane helix</keyword>
<dbReference type="FunFam" id="1.20.1740.10:FF:000003">
    <property type="entry name" value="Y+L amino acid transporter 1 isoform X1"/>
    <property type="match status" value="1"/>
</dbReference>
<comment type="caution">
    <text evidence="9">The sequence shown here is derived from an EMBL/GenBank/DDBJ whole genome shotgun (WGS) entry which is preliminary data.</text>
</comment>
<dbReference type="Pfam" id="PF13520">
    <property type="entry name" value="AA_permease_2"/>
    <property type="match status" value="1"/>
</dbReference>
<feature type="transmembrane region" description="Helical" evidence="8">
    <location>
        <begin position="363"/>
        <end position="385"/>
    </location>
</feature>
<feature type="transmembrane region" description="Helical" evidence="8">
    <location>
        <begin position="172"/>
        <end position="191"/>
    </location>
</feature>
<dbReference type="PANTHER" id="PTHR11785:SF528">
    <property type="entry name" value="AMINO ACID TRANSPORTER PROTEIN JHI-21"/>
    <property type="match status" value="1"/>
</dbReference>
<dbReference type="PIRSF" id="PIRSF006060">
    <property type="entry name" value="AA_transporter"/>
    <property type="match status" value="1"/>
</dbReference>
<keyword evidence="3" id="KW-0813">Transport</keyword>
<keyword evidence="7 8" id="KW-0472">Membrane</keyword>
<name>A0A6A4W046_AMPAM</name>
<gene>
    <name evidence="9" type="primary">SLC7A5</name>
    <name evidence="9" type="ORF">FJT64_003165</name>
</gene>
<comment type="similarity">
    <text evidence="2">Belongs to the amino acid-polyamine-organocation (APC) superfamily. L-type amino acid transporter (LAT) (TC 2.A.3.8) family.</text>
</comment>
<accession>A0A6A4W046</accession>
<feature type="transmembrane region" description="Helical" evidence="8">
    <location>
        <begin position="140"/>
        <end position="160"/>
    </location>
</feature>
<evidence type="ECO:0000256" key="2">
    <source>
        <dbReference type="ARBA" id="ARBA00007040"/>
    </source>
</evidence>
<feature type="transmembrane region" description="Helical" evidence="8">
    <location>
        <begin position="397"/>
        <end position="419"/>
    </location>
</feature>
<sequence>MTEASGDGGSADGGKKVTLMNGVTLIVGCIIGSGIFVSPTGVLANAGSVGVALILWGVCGVISTLGALCYAELGCCIPRSGGDYSYILEIFGPLPAFLRLWVGLVVIRPSLSAIVALTFGEYAVKRVYPDCPVPGSLTKLLAAICISILTFVNCMSVRWAMRIQDVFTAAKLSALVAIILVGLAYIGMGHSEHLQPATAFEGEVTVGGTALALYSGLFAYAGWNFLNFVTEELQNPYRNLPRAIGMAMPIVTLVYVAANVAYFSVVSPKEMLASPAVAVSFGDKTFGVMAWCVPVFVALSTFGSVNGIIFTSSRLFFVGAQEGQLPALLSFVHTGRGTPVPALLTLYGLSLVMVALGDNVFQLIDYVSFVLWSMVGGAVAGQLWWRYKKPDLIRPIKFNIIIPIVFFCVCVFLVAVPLIVQPFNAGMGALIALSGIPVYLIGVKWTNKPKWLLQADHRITKALQKLLMVAPQREDKPEPLLPMDEKPVPT</sequence>
<protein>
    <submittedName>
        <fullName evidence="9">Large neutral amino acids transporter small subunit 1</fullName>
    </submittedName>
</protein>
<keyword evidence="4" id="KW-1003">Cell membrane</keyword>
<comment type="subcellular location">
    <subcellularLocation>
        <location evidence="1">Cell membrane</location>
        <topology evidence="1">Multi-pass membrane protein</topology>
    </subcellularLocation>
</comment>
<organism evidence="9 10">
    <name type="scientific">Amphibalanus amphitrite</name>
    <name type="common">Striped barnacle</name>
    <name type="synonym">Balanus amphitrite</name>
    <dbReference type="NCBI Taxonomy" id="1232801"/>
    <lineage>
        <taxon>Eukaryota</taxon>
        <taxon>Metazoa</taxon>
        <taxon>Ecdysozoa</taxon>
        <taxon>Arthropoda</taxon>
        <taxon>Crustacea</taxon>
        <taxon>Multicrustacea</taxon>
        <taxon>Cirripedia</taxon>
        <taxon>Thoracica</taxon>
        <taxon>Thoracicalcarea</taxon>
        <taxon>Balanomorpha</taxon>
        <taxon>Balanoidea</taxon>
        <taxon>Balanidae</taxon>
        <taxon>Amphibalaninae</taxon>
        <taxon>Amphibalanus</taxon>
    </lineage>
</organism>
<feature type="transmembrane region" description="Helical" evidence="8">
    <location>
        <begin position="19"/>
        <end position="37"/>
    </location>
</feature>
<evidence type="ECO:0000256" key="8">
    <source>
        <dbReference type="SAM" id="Phobius"/>
    </source>
</evidence>
<dbReference type="AlphaFoldDB" id="A0A6A4W046"/>
<dbReference type="InterPro" id="IPR002293">
    <property type="entry name" value="AA/rel_permease1"/>
</dbReference>
<keyword evidence="5 8" id="KW-0812">Transmembrane</keyword>
<evidence type="ECO:0000256" key="7">
    <source>
        <dbReference type="ARBA" id="ARBA00023136"/>
    </source>
</evidence>
<feature type="transmembrane region" description="Helical" evidence="8">
    <location>
        <begin position="96"/>
        <end position="120"/>
    </location>
</feature>
<feature type="transmembrane region" description="Helical" evidence="8">
    <location>
        <begin position="340"/>
        <end position="357"/>
    </location>
</feature>
<evidence type="ECO:0000256" key="3">
    <source>
        <dbReference type="ARBA" id="ARBA00022448"/>
    </source>
</evidence>
<feature type="transmembrane region" description="Helical" evidence="8">
    <location>
        <begin position="285"/>
        <end position="309"/>
    </location>
</feature>
<dbReference type="InterPro" id="IPR050598">
    <property type="entry name" value="AminoAcid_Transporter"/>
</dbReference>
<reference evidence="9 10" key="1">
    <citation type="submission" date="2019-07" db="EMBL/GenBank/DDBJ databases">
        <title>Draft genome assembly of a fouling barnacle, Amphibalanus amphitrite (Darwin, 1854): The first reference genome for Thecostraca.</title>
        <authorList>
            <person name="Kim W."/>
        </authorList>
    </citation>
    <scope>NUCLEOTIDE SEQUENCE [LARGE SCALE GENOMIC DNA]</scope>
    <source>
        <strain evidence="9">SNU_AA5</strain>
        <tissue evidence="9">Soma without cirri and trophi</tissue>
    </source>
</reference>
<feature type="transmembrane region" description="Helical" evidence="8">
    <location>
        <begin position="425"/>
        <end position="443"/>
    </location>
</feature>